<protein>
    <recommendedName>
        <fullName evidence="2">NADH:ubiquinone reductase (non-electrogenic)</fullName>
        <ecNumber evidence="2">1.6.5.9</ecNumber>
    </recommendedName>
</protein>
<evidence type="ECO:0000256" key="6">
    <source>
        <dbReference type="ARBA" id="ARBA00023002"/>
    </source>
</evidence>
<evidence type="ECO:0000259" key="9">
    <source>
        <dbReference type="Pfam" id="PF07992"/>
    </source>
</evidence>
<reference evidence="12" key="1">
    <citation type="submission" date="2023-08" db="EMBL/GenBank/DDBJ databases">
        <title>Rhodospirillaceae gen. nov., a novel taxon isolated from the Yangtze River Yuezi River estuary sludge.</title>
        <authorList>
            <person name="Ruan L."/>
        </authorList>
    </citation>
    <scope>NUCLEOTIDE SEQUENCE [LARGE SCALE GENOMIC DNA]</scope>
    <source>
        <strain evidence="12">R-7</strain>
    </source>
</reference>
<keyword evidence="5" id="KW-0809">Transit peptide</keyword>
<evidence type="ECO:0000256" key="8">
    <source>
        <dbReference type="ARBA" id="ARBA00047599"/>
    </source>
</evidence>
<keyword evidence="6 11" id="KW-0560">Oxidoreductase</keyword>
<gene>
    <name evidence="11" type="ORF">Q8A70_11730</name>
</gene>
<dbReference type="InterPro" id="IPR036188">
    <property type="entry name" value="FAD/NAD-bd_sf"/>
</dbReference>
<dbReference type="EMBL" id="JAUYVI010000003">
    <property type="protein sequence ID" value="MDQ7248342.1"/>
    <property type="molecule type" value="Genomic_DNA"/>
</dbReference>
<evidence type="ECO:0000313" key="11">
    <source>
        <dbReference type="EMBL" id="MDQ7248342.1"/>
    </source>
</evidence>
<dbReference type="SUPFAM" id="SSF51905">
    <property type="entry name" value="FAD/NAD(P)-binding domain"/>
    <property type="match status" value="1"/>
</dbReference>
<dbReference type="PRINTS" id="PR00368">
    <property type="entry name" value="FADPNR"/>
</dbReference>
<evidence type="ECO:0000256" key="1">
    <source>
        <dbReference type="ARBA" id="ARBA00005272"/>
    </source>
</evidence>
<evidence type="ECO:0000313" key="12">
    <source>
        <dbReference type="Proteomes" id="UP001230156"/>
    </source>
</evidence>
<dbReference type="PRINTS" id="PR00411">
    <property type="entry name" value="PNDRDTASEI"/>
</dbReference>
<dbReference type="InterPro" id="IPR054585">
    <property type="entry name" value="NDH2-like_C"/>
</dbReference>
<evidence type="ECO:0000256" key="7">
    <source>
        <dbReference type="ARBA" id="ARBA00023027"/>
    </source>
</evidence>
<comment type="similarity">
    <text evidence="1">Belongs to the NADH dehydrogenase family.</text>
</comment>
<dbReference type="InterPro" id="IPR045024">
    <property type="entry name" value="NDH-2"/>
</dbReference>
<name>A0ABU0YKW2_9PROT</name>
<proteinExistence type="inferred from homology"/>
<dbReference type="Proteomes" id="UP001230156">
    <property type="component" value="Unassembled WGS sequence"/>
</dbReference>
<dbReference type="Gene3D" id="3.50.50.100">
    <property type="match status" value="1"/>
</dbReference>
<keyword evidence="12" id="KW-1185">Reference proteome</keyword>
<comment type="catalytic activity">
    <reaction evidence="8">
        <text>a quinone + NADH + H(+) = a quinol + NAD(+)</text>
        <dbReference type="Rhea" id="RHEA:46160"/>
        <dbReference type="ChEBI" id="CHEBI:15378"/>
        <dbReference type="ChEBI" id="CHEBI:24646"/>
        <dbReference type="ChEBI" id="CHEBI:57540"/>
        <dbReference type="ChEBI" id="CHEBI:57945"/>
        <dbReference type="ChEBI" id="CHEBI:132124"/>
        <dbReference type="EC" id="1.6.5.9"/>
    </reaction>
</comment>
<comment type="caution">
    <text evidence="11">The sequence shown here is derived from an EMBL/GenBank/DDBJ whole genome shotgun (WGS) entry which is preliminary data.</text>
</comment>
<dbReference type="GO" id="GO:0016491">
    <property type="term" value="F:oxidoreductase activity"/>
    <property type="evidence" value="ECO:0007669"/>
    <property type="project" value="UniProtKB-KW"/>
</dbReference>
<sequence>MPDPTTMTTGDGATEALSPIAVPHVVVLGAGFAGLTAVKALAGAPCKVTLIDRRNYHLFQPLLYQVATAALSPADIATPIRSILRRQKNAAVLMARVEGIDLQHRRVLLEDRTIPYDYLVIATGSRHAYFGHDDWEPLAPGLKKIDDATQIRRRLLLAFERAETCTDPIEHRRLLNFVVVGGGPTGVEMAGAIAELARHSLVDDFRAINPAEARVILVEAGPRLLPAFPESLSAESKRALEKLGVEVMLGRPVTDCTASGVMVGEIAIPSRTVVWAAGVAASPAARWLGAEKDRLGRVIVGPDLSVSGHPEIFVTGDTAHVPLPDGSTVPGLAPAAKQMGAYAARAIRARIAGTTVPPFKYRHLGSLATIGRAAAVADFGRFKLKGRLAWLLWGIIHVGFLNTYRSRTLVALQWIWAYITYGRGARLITSPGVDPE</sequence>
<organism evidence="11 12">
    <name type="scientific">Dongia sedimenti</name>
    <dbReference type="NCBI Taxonomy" id="3064282"/>
    <lineage>
        <taxon>Bacteria</taxon>
        <taxon>Pseudomonadati</taxon>
        <taxon>Pseudomonadota</taxon>
        <taxon>Alphaproteobacteria</taxon>
        <taxon>Rhodospirillales</taxon>
        <taxon>Dongiaceae</taxon>
        <taxon>Dongia</taxon>
    </lineage>
</organism>
<dbReference type="PANTHER" id="PTHR43706">
    <property type="entry name" value="NADH DEHYDROGENASE"/>
    <property type="match status" value="1"/>
</dbReference>
<evidence type="ECO:0000256" key="3">
    <source>
        <dbReference type="ARBA" id="ARBA00022630"/>
    </source>
</evidence>
<dbReference type="Pfam" id="PF07992">
    <property type="entry name" value="Pyr_redox_2"/>
    <property type="match status" value="1"/>
</dbReference>
<feature type="domain" description="External alternative NADH-ubiquinone oxidoreductase-like C-terminal" evidence="10">
    <location>
        <begin position="363"/>
        <end position="419"/>
    </location>
</feature>
<evidence type="ECO:0000256" key="4">
    <source>
        <dbReference type="ARBA" id="ARBA00022827"/>
    </source>
</evidence>
<dbReference type="Pfam" id="PF22366">
    <property type="entry name" value="NDH2_C"/>
    <property type="match status" value="1"/>
</dbReference>
<dbReference type="InterPro" id="IPR023753">
    <property type="entry name" value="FAD/NAD-binding_dom"/>
</dbReference>
<keyword evidence="3" id="KW-0285">Flavoprotein</keyword>
<dbReference type="PANTHER" id="PTHR43706:SF47">
    <property type="entry name" value="EXTERNAL NADH-UBIQUINONE OXIDOREDUCTASE 1, MITOCHONDRIAL-RELATED"/>
    <property type="match status" value="1"/>
</dbReference>
<feature type="domain" description="FAD/NAD(P)-binding" evidence="9">
    <location>
        <begin position="24"/>
        <end position="340"/>
    </location>
</feature>
<accession>A0ABU0YKW2</accession>
<keyword evidence="7" id="KW-0520">NAD</keyword>
<evidence type="ECO:0000256" key="5">
    <source>
        <dbReference type="ARBA" id="ARBA00022946"/>
    </source>
</evidence>
<evidence type="ECO:0000256" key="2">
    <source>
        <dbReference type="ARBA" id="ARBA00012637"/>
    </source>
</evidence>
<keyword evidence="4" id="KW-0274">FAD</keyword>
<dbReference type="RefSeq" id="WP_379955845.1">
    <property type="nucleotide sequence ID" value="NZ_JAUYVI010000003.1"/>
</dbReference>
<evidence type="ECO:0000259" key="10">
    <source>
        <dbReference type="Pfam" id="PF22366"/>
    </source>
</evidence>
<dbReference type="EC" id="1.6.5.9" evidence="2"/>